<dbReference type="AlphaFoldDB" id="S0EWI6"/>
<protein>
    <submittedName>
        <fullName evidence="2">Neutral/alkaline non-lysosomal ceramidase</fullName>
    </submittedName>
</protein>
<dbReference type="InterPro" id="IPR031329">
    <property type="entry name" value="NEUT/ALK_ceramidase_N"/>
</dbReference>
<reference evidence="3" key="1">
    <citation type="submission" date="2013-03" db="EMBL/GenBank/DDBJ databases">
        <title>Genome sequence of Chthonomonas calidirosea, the first sequenced genome from the Armatimonadetes phylum (formally candidate division OP10).</title>
        <authorList>
            <person name="Lee K.C.Y."/>
            <person name="Morgan X.C."/>
            <person name="Dunfield P.F."/>
            <person name="Tamas I."/>
            <person name="Houghton K.M."/>
            <person name="Vyssotski M."/>
            <person name="Ryan J.L.J."/>
            <person name="Lagutin K."/>
            <person name="McDonald I.R."/>
            <person name="Stott M.B."/>
        </authorList>
    </citation>
    <scope>NUCLEOTIDE SEQUENCE [LARGE SCALE GENOMIC DNA]</scope>
    <source>
        <strain evidence="3">DSM 23976 / ICMP 18418 / T49</strain>
    </source>
</reference>
<dbReference type="Pfam" id="PF04734">
    <property type="entry name" value="Ceramidase_alk"/>
    <property type="match status" value="1"/>
</dbReference>
<dbReference type="eggNOG" id="COG3356">
    <property type="taxonomic scope" value="Bacteria"/>
</dbReference>
<accession>S0EWI6</accession>
<dbReference type="OrthoDB" id="622550at2"/>
<gene>
    <name evidence="2" type="ORF">CCALI_00896</name>
</gene>
<dbReference type="EMBL" id="HF951689">
    <property type="protein sequence ID" value="CCW34719.1"/>
    <property type="molecule type" value="Genomic_DNA"/>
</dbReference>
<evidence type="ECO:0000259" key="1">
    <source>
        <dbReference type="Pfam" id="PF04734"/>
    </source>
</evidence>
<dbReference type="KEGG" id="ccz:CCALI_00896"/>
<sequence length="428" mass="47527">MRRRGVADLKAGVAERDITPPIGLPMWGYAARKEPAQGVLDPLYARVLVLESGLRRLALISLDLGRTFGATSLAQLRGALRTRCGINYLIVAATHTHSGPVIQEEYTGGTPPWEQTALEQIVQATDTAVKGLQPVRLGIGYGRAFIGHNRLRIEPDGTVIWFSSNPQRIPTAPVDPTVTVLRLDTYDGEPLAILAHHACHPVVLDAVNLNYSADFPGVTVRMVREAFDNKPICFFLQGATGDINPYYAHLPPLENEIKLRDWTGLRLGEEVIRVASGVRTEIWEDTTIGCTEEVLRFRPRYRPSAWRAAIKSFGEEFARWFNPRMEQESRVPLTTVLIGKRLALMTIPGEPFVAFQQSWRECCPVRDSLLLGYANGYFGYFPTIRAAAYGGYGASGPTAWIEVGAGERLVNQATVRVYEMLGQLQRRP</sequence>
<organism evidence="2 3">
    <name type="scientific">Chthonomonas calidirosea (strain DSM 23976 / ICMP 18418 / T49)</name>
    <dbReference type="NCBI Taxonomy" id="1303518"/>
    <lineage>
        <taxon>Bacteria</taxon>
        <taxon>Bacillati</taxon>
        <taxon>Armatimonadota</taxon>
        <taxon>Chthonomonadia</taxon>
        <taxon>Chthonomonadales</taxon>
        <taxon>Chthonomonadaceae</taxon>
        <taxon>Chthonomonas</taxon>
    </lineage>
</organism>
<dbReference type="HOGENOM" id="CLU_030011_5_0_0"/>
<dbReference type="STRING" id="454171.CP488_00259"/>
<evidence type="ECO:0000313" key="3">
    <source>
        <dbReference type="Proteomes" id="UP000014227"/>
    </source>
</evidence>
<dbReference type="PATRIC" id="fig|1303518.3.peg.907"/>
<proteinExistence type="predicted"/>
<evidence type="ECO:0000313" key="2">
    <source>
        <dbReference type="EMBL" id="CCW34719.1"/>
    </source>
</evidence>
<name>S0EWI6_CHTCT</name>
<dbReference type="Proteomes" id="UP000014227">
    <property type="component" value="Chromosome I"/>
</dbReference>
<dbReference type="InParanoid" id="S0EWI6"/>
<feature type="domain" description="Neutral/alkaline non-lysosomal ceramidase N-terminal" evidence="1">
    <location>
        <begin position="11"/>
        <end position="245"/>
    </location>
</feature>
<dbReference type="RefSeq" id="WP_016482273.1">
    <property type="nucleotide sequence ID" value="NC_021487.1"/>
</dbReference>
<keyword evidence="3" id="KW-1185">Reference proteome</keyword>